<gene>
    <name evidence="10" type="ORF">MNOR_LOCUS5404</name>
</gene>
<comment type="caution">
    <text evidence="10">The sequence shown here is derived from an EMBL/GenBank/DDBJ whole genome shotgun (WGS) entry which is preliminary data.</text>
</comment>
<evidence type="ECO:0000256" key="4">
    <source>
        <dbReference type="ARBA" id="ARBA00022448"/>
    </source>
</evidence>
<name>A0AAV2PZY3_MEGNR</name>
<dbReference type="GO" id="GO:0017119">
    <property type="term" value="C:Golgi transport complex"/>
    <property type="evidence" value="ECO:0007669"/>
    <property type="project" value="InterPro"/>
</dbReference>
<evidence type="ECO:0000256" key="6">
    <source>
        <dbReference type="ARBA" id="ARBA00023034"/>
    </source>
</evidence>
<evidence type="ECO:0000256" key="8">
    <source>
        <dbReference type="ARBA" id="ARBA00031345"/>
    </source>
</evidence>
<dbReference type="Proteomes" id="UP001497623">
    <property type="component" value="Unassembled WGS sequence"/>
</dbReference>
<evidence type="ECO:0000256" key="7">
    <source>
        <dbReference type="ARBA" id="ARBA00023136"/>
    </source>
</evidence>
<keyword evidence="4" id="KW-0813">Transport</keyword>
<accession>A0AAV2PZY3</accession>
<keyword evidence="5" id="KW-0653">Protein transport</keyword>
<comment type="similarity">
    <text evidence="2">Belongs to the COG7 family.</text>
</comment>
<comment type="subcellular location">
    <subcellularLocation>
        <location evidence="1">Golgi apparatus membrane</location>
        <topology evidence="1">Peripheral membrane protein</topology>
    </subcellularLocation>
</comment>
<evidence type="ECO:0000256" key="5">
    <source>
        <dbReference type="ARBA" id="ARBA00022927"/>
    </source>
</evidence>
<dbReference type="PANTHER" id="PTHR21443">
    <property type="entry name" value="CONSERVED OLIGOMERIC GOLGI COMPLEX COMPONENT 7"/>
    <property type="match status" value="1"/>
</dbReference>
<dbReference type="AlphaFoldDB" id="A0AAV2PZY3"/>
<keyword evidence="9" id="KW-0175">Coiled coil</keyword>
<dbReference type="GO" id="GO:0000139">
    <property type="term" value="C:Golgi membrane"/>
    <property type="evidence" value="ECO:0007669"/>
    <property type="project" value="UniProtKB-SubCell"/>
</dbReference>
<dbReference type="GO" id="GO:0006886">
    <property type="term" value="P:intracellular protein transport"/>
    <property type="evidence" value="ECO:0007669"/>
    <property type="project" value="InterPro"/>
</dbReference>
<organism evidence="10 11">
    <name type="scientific">Meganyctiphanes norvegica</name>
    <name type="common">Northern krill</name>
    <name type="synonym">Thysanopoda norvegica</name>
    <dbReference type="NCBI Taxonomy" id="48144"/>
    <lineage>
        <taxon>Eukaryota</taxon>
        <taxon>Metazoa</taxon>
        <taxon>Ecdysozoa</taxon>
        <taxon>Arthropoda</taxon>
        <taxon>Crustacea</taxon>
        <taxon>Multicrustacea</taxon>
        <taxon>Malacostraca</taxon>
        <taxon>Eumalacostraca</taxon>
        <taxon>Eucarida</taxon>
        <taxon>Euphausiacea</taxon>
        <taxon>Euphausiidae</taxon>
        <taxon>Meganyctiphanes</taxon>
    </lineage>
</organism>
<evidence type="ECO:0000313" key="10">
    <source>
        <dbReference type="EMBL" id="CAL4066157.1"/>
    </source>
</evidence>
<dbReference type="Pfam" id="PF10191">
    <property type="entry name" value="COG7"/>
    <property type="match status" value="2"/>
</dbReference>
<evidence type="ECO:0000256" key="3">
    <source>
        <dbReference type="ARBA" id="ARBA00020984"/>
    </source>
</evidence>
<dbReference type="EMBL" id="CAXKWB010002082">
    <property type="protein sequence ID" value="CAL4066157.1"/>
    <property type="molecule type" value="Genomic_DNA"/>
</dbReference>
<dbReference type="PANTHER" id="PTHR21443:SF0">
    <property type="entry name" value="CONSERVED OLIGOMERIC GOLGI COMPLEX SUBUNIT 7"/>
    <property type="match status" value="1"/>
</dbReference>
<keyword evidence="7" id="KW-0472">Membrane</keyword>
<evidence type="ECO:0000313" key="11">
    <source>
        <dbReference type="Proteomes" id="UP001497623"/>
    </source>
</evidence>
<keyword evidence="6" id="KW-0333">Golgi apparatus</keyword>
<dbReference type="GO" id="GO:0006890">
    <property type="term" value="P:retrograde vesicle-mediated transport, Golgi to endoplasmic reticulum"/>
    <property type="evidence" value="ECO:0007669"/>
    <property type="project" value="TreeGrafter"/>
</dbReference>
<feature type="coiled-coil region" evidence="9">
    <location>
        <begin position="86"/>
        <end position="113"/>
    </location>
</feature>
<proteinExistence type="inferred from homology"/>
<feature type="non-terminal residue" evidence="10">
    <location>
        <position position="753"/>
    </location>
</feature>
<evidence type="ECO:0000256" key="2">
    <source>
        <dbReference type="ARBA" id="ARBA00005831"/>
    </source>
</evidence>
<evidence type="ECO:0000256" key="9">
    <source>
        <dbReference type="SAM" id="Coils"/>
    </source>
</evidence>
<protein>
    <recommendedName>
        <fullName evidence="3">Conserved oligomeric Golgi complex subunit 7</fullName>
    </recommendedName>
    <alternativeName>
        <fullName evidence="8">Component of oligomeric Golgi complex 7</fullName>
    </alternativeName>
</protein>
<evidence type="ECO:0000256" key="1">
    <source>
        <dbReference type="ARBA" id="ARBA00004395"/>
    </source>
</evidence>
<sequence>PSVTEVDVEICFRGNVMDLTAFSQDSFDPKAWINNVFKSQEAQQNRDQYASSLVMRLQLAIQEVHNSLEENSQQVVNSLPRVVRDIESLGHEVSVLKNQMNSVRQDIEKVEKNTASSMETLVKLDSLKGRLVASSQALREADNWTTLSQDIEEVMDSGDIVAIAEKLVALQSCLTILTHVPDYQDRCAHLEGLKVRLEALASPYIVAAFTQHNLEESIKYSSMLRSLGREDQLETYYHKCEISQLCTAWRSSVEGYQMSGPPTWITSFLDNLFNLISQQVKWCSQVFVDCNPSLMLSVLTGSVLRSLEPSMSQVIAVAAKQQEEPLTFLITIRNAINQFIKDFQTVLGTAKPEDTELWESQRLAITSVLEPLKDQVGKYQEYEEALLLSHLISAELVRTDLGDTVQRLREYCGKLGTQSEEAANRCVQLTNGWSFPALLKALTTYVEQFVSRLNQAVRHVEQNKANITDDWTVFTTCLNLIHAAGELLMSVDGIEHSMATIFTNNAAKIVWSDPVSPAIPTPDLLITKPDIDHLKLLLNRVIEEDGRVLESSLVLCQDQCRESVDVALSTIMAPVASQLTQVPQMTAWSQGSNSQLSVSFSPQEYVTEIGQYLMTLPQHLEPLLVSHSPALNRALQEANTATGDVGGRLVSESEISAADFLINSVGQQTCKFYTEAIRAIPHVAGQPMVTQLTTDIDYVCNILEDLGVASCDPLDSLNTLLKAPADTYWQVAPGHNPRLIATVRQMRNIPPQS</sequence>
<dbReference type="GO" id="GO:0007030">
    <property type="term" value="P:Golgi organization"/>
    <property type="evidence" value="ECO:0007669"/>
    <property type="project" value="TreeGrafter"/>
</dbReference>
<feature type="non-terminal residue" evidence="10">
    <location>
        <position position="1"/>
    </location>
</feature>
<keyword evidence="11" id="KW-1185">Reference proteome</keyword>
<dbReference type="InterPro" id="IPR019335">
    <property type="entry name" value="COG7"/>
</dbReference>
<reference evidence="10 11" key="1">
    <citation type="submission" date="2024-05" db="EMBL/GenBank/DDBJ databases">
        <authorList>
            <person name="Wallberg A."/>
        </authorList>
    </citation>
    <scope>NUCLEOTIDE SEQUENCE [LARGE SCALE GENOMIC DNA]</scope>
</reference>